<proteinExistence type="predicted"/>
<dbReference type="AlphaFoldDB" id="A0A815XY56"/>
<sequence length="93" mass="10779">MENATAITAFVIRNEDQPRVQFELFPKLRLIEIRVDEKLLEFTPLSEPDELLSSSLIYGDDRQLIIRQTDVNSYSISYGESGIQFIVDVRPQF</sequence>
<organism evidence="1 2">
    <name type="scientific">Adineta ricciae</name>
    <name type="common">Rotifer</name>
    <dbReference type="NCBI Taxonomy" id="249248"/>
    <lineage>
        <taxon>Eukaryota</taxon>
        <taxon>Metazoa</taxon>
        <taxon>Spiralia</taxon>
        <taxon>Gnathifera</taxon>
        <taxon>Rotifera</taxon>
        <taxon>Eurotatoria</taxon>
        <taxon>Bdelloidea</taxon>
        <taxon>Adinetida</taxon>
        <taxon>Adinetidae</taxon>
        <taxon>Adineta</taxon>
    </lineage>
</organism>
<dbReference type="OrthoDB" id="6236007at2759"/>
<comment type="caution">
    <text evidence="1">The sequence shown here is derived from an EMBL/GenBank/DDBJ whole genome shotgun (WGS) entry which is preliminary data.</text>
</comment>
<reference evidence="1" key="1">
    <citation type="submission" date="2021-02" db="EMBL/GenBank/DDBJ databases">
        <authorList>
            <person name="Nowell W R."/>
        </authorList>
    </citation>
    <scope>NUCLEOTIDE SEQUENCE</scope>
</reference>
<protein>
    <submittedName>
        <fullName evidence="1">Uncharacterized protein</fullName>
    </submittedName>
</protein>
<feature type="non-terminal residue" evidence="1">
    <location>
        <position position="93"/>
    </location>
</feature>
<gene>
    <name evidence="1" type="ORF">EDS130_LOCUS46700</name>
</gene>
<dbReference type="Proteomes" id="UP000663852">
    <property type="component" value="Unassembled WGS sequence"/>
</dbReference>
<evidence type="ECO:0000313" key="1">
    <source>
        <dbReference type="EMBL" id="CAF1563422.1"/>
    </source>
</evidence>
<dbReference type="EMBL" id="CAJNOJ010003236">
    <property type="protein sequence ID" value="CAF1563422.1"/>
    <property type="molecule type" value="Genomic_DNA"/>
</dbReference>
<accession>A0A815XY56</accession>
<evidence type="ECO:0000313" key="2">
    <source>
        <dbReference type="Proteomes" id="UP000663852"/>
    </source>
</evidence>
<name>A0A815XY56_ADIRI</name>